<protein>
    <submittedName>
        <fullName evidence="1">Uncharacterized protein</fullName>
    </submittedName>
</protein>
<gene>
    <name evidence="1" type="ORF">EST35_0076</name>
</gene>
<evidence type="ECO:0000313" key="1">
    <source>
        <dbReference type="EMBL" id="QCG75958.1"/>
    </source>
</evidence>
<name>A0A4Y5JT93_9CAUD</name>
<keyword evidence="2" id="KW-1185">Reference proteome</keyword>
<evidence type="ECO:0000313" key="2">
    <source>
        <dbReference type="Proteomes" id="UP000316733"/>
    </source>
</evidence>
<organism evidence="1 2">
    <name type="scientific">Pseudomonas phage vB_PaeM_PA5oct</name>
    <dbReference type="NCBI Taxonomy" id="2163605"/>
    <lineage>
        <taxon>Viruses</taxon>
        <taxon>Duplodnaviria</taxon>
        <taxon>Heunggongvirae</taxon>
        <taxon>Uroviricota</taxon>
        <taxon>Caudoviricetes</taxon>
        <taxon>Arenbergviridae</taxon>
        <taxon>Wroclawvirus</taxon>
        <taxon>Wroclawvirus PA5oct</taxon>
    </lineage>
</organism>
<dbReference type="Proteomes" id="UP000316733">
    <property type="component" value="Segment"/>
</dbReference>
<reference evidence="2" key="1">
    <citation type="journal article" date="2020" name="bioRxiv">
        <title>Integrative omics analysis of Pseudomonas aeruginosa virus PA5oct highlights the molecular complexity of jumbo phages.</title>
        <authorList>
            <person name="Lood C."/>
            <person name="Danis-Wlodarczyk K."/>
            <person name="Blasdel B.G."/>
            <person name="Jang H.B."/>
            <person name="Vandenheuvel D."/>
            <person name="Briers Y."/>
            <person name="Noben J.-P."/>
            <person name="van Noort V."/>
            <person name="Drulis-Kawa Z."/>
            <person name="Lavigne R."/>
        </authorList>
    </citation>
    <scope>NUCLEOTIDE SEQUENCE [LARGE SCALE GENOMIC DNA]</scope>
</reference>
<proteinExistence type="predicted"/>
<accession>A0A4Y5JT93</accession>
<sequence>MQSQIIRICRICYKLSVYIKYNHAILVYNKNVGILSRCV</sequence>
<dbReference type="EMBL" id="MK797984">
    <property type="protein sequence ID" value="QCG75958.1"/>
    <property type="molecule type" value="Genomic_DNA"/>
</dbReference>